<dbReference type="AlphaFoldDB" id="A0A2H3CYI1"/>
<proteinExistence type="predicted"/>
<evidence type="ECO:0000313" key="1">
    <source>
        <dbReference type="EMBL" id="PBK84232.1"/>
    </source>
</evidence>
<dbReference type="Proteomes" id="UP000217790">
    <property type="component" value="Unassembled WGS sequence"/>
</dbReference>
<dbReference type="InParanoid" id="A0A2H3CYI1"/>
<reference evidence="2" key="1">
    <citation type="journal article" date="2017" name="Nat. Ecol. Evol.">
        <title>Genome expansion and lineage-specific genetic innovations in the forest pathogenic fungi Armillaria.</title>
        <authorList>
            <person name="Sipos G."/>
            <person name="Prasanna A.N."/>
            <person name="Walter M.C."/>
            <person name="O'Connor E."/>
            <person name="Balint B."/>
            <person name="Krizsan K."/>
            <person name="Kiss B."/>
            <person name="Hess J."/>
            <person name="Varga T."/>
            <person name="Slot J."/>
            <person name="Riley R."/>
            <person name="Boka B."/>
            <person name="Rigling D."/>
            <person name="Barry K."/>
            <person name="Lee J."/>
            <person name="Mihaltcheva S."/>
            <person name="LaButti K."/>
            <person name="Lipzen A."/>
            <person name="Waldron R."/>
            <person name="Moloney N.M."/>
            <person name="Sperisen C."/>
            <person name="Kredics L."/>
            <person name="Vagvoelgyi C."/>
            <person name="Patrignani A."/>
            <person name="Fitzpatrick D."/>
            <person name="Nagy I."/>
            <person name="Doyle S."/>
            <person name="Anderson J.B."/>
            <person name="Grigoriev I.V."/>
            <person name="Gueldener U."/>
            <person name="Muensterkoetter M."/>
            <person name="Nagy L.G."/>
        </authorList>
    </citation>
    <scope>NUCLEOTIDE SEQUENCE [LARGE SCALE GENOMIC DNA]</scope>
    <source>
        <strain evidence="2">Ar21-2</strain>
    </source>
</reference>
<evidence type="ECO:0000313" key="2">
    <source>
        <dbReference type="Proteomes" id="UP000217790"/>
    </source>
</evidence>
<sequence length="375" mass="42134">MAIVKGVGCLRHSTFLRLQSACQAVIDSVGGVSRSNTVLNGLRSHISIIELLLGRLHALPTSFTRVGLTVAETQRVARELHAFVKYMTIYKPLMEALESDMPSMPIDDTLVGAFSNDATVIQRFFKASIPVWRIVAMKDLRGVRVDRLSDFTTPPFVDKPDPRKYCKIQDFTMHSIRWVDPFALSTPIIMGREDVPVSVSTTSNARYSPYQKKASGSRAKGTSHQLTDPKHPFLPPLVEPWRLGLLAVVADSSHCHSSVWPEASNPTAIPRENQYMFPRPDIIATLNTEEKVKSYLVSWLRLRAPLYACLTVTEQVPVNLYHQEWQALLAMGFLHSAGETGRRAAKRSEEVQKMMNGYLEEFPLQADNDVHTAFW</sequence>
<organism evidence="1 2">
    <name type="scientific">Armillaria gallica</name>
    <name type="common">Bulbous honey fungus</name>
    <name type="synonym">Armillaria bulbosa</name>
    <dbReference type="NCBI Taxonomy" id="47427"/>
    <lineage>
        <taxon>Eukaryota</taxon>
        <taxon>Fungi</taxon>
        <taxon>Dikarya</taxon>
        <taxon>Basidiomycota</taxon>
        <taxon>Agaricomycotina</taxon>
        <taxon>Agaricomycetes</taxon>
        <taxon>Agaricomycetidae</taxon>
        <taxon>Agaricales</taxon>
        <taxon>Marasmiineae</taxon>
        <taxon>Physalacriaceae</taxon>
        <taxon>Armillaria</taxon>
    </lineage>
</organism>
<protein>
    <submittedName>
        <fullName evidence="1">Uncharacterized protein</fullName>
    </submittedName>
</protein>
<gene>
    <name evidence="1" type="ORF">ARMGADRAFT_1037359</name>
</gene>
<accession>A0A2H3CYI1</accession>
<dbReference type="EMBL" id="KZ293700">
    <property type="protein sequence ID" value="PBK84232.1"/>
    <property type="molecule type" value="Genomic_DNA"/>
</dbReference>
<keyword evidence="2" id="KW-1185">Reference proteome</keyword>
<dbReference type="OrthoDB" id="2634326at2759"/>
<name>A0A2H3CYI1_ARMGA</name>